<evidence type="ECO:0008006" key="6">
    <source>
        <dbReference type="Google" id="ProtNLM"/>
    </source>
</evidence>
<gene>
    <name evidence="4" type="primary">LOC112287100</name>
</gene>
<reference evidence="4 5" key="1">
    <citation type="journal article" date="2008" name="Science">
        <title>The Physcomitrella genome reveals evolutionary insights into the conquest of land by plants.</title>
        <authorList>
            <person name="Rensing S."/>
            <person name="Lang D."/>
            <person name="Zimmer A."/>
            <person name="Terry A."/>
            <person name="Salamov A."/>
            <person name="Shapiro H."/>
            <person name="Nishiyama T."/>
            <person name="Perroud P.-F."/>
            <person name="Lindquist E."/>
            <person name="Kamisugi Y."/>
            <person name="Tanahashi T."/>
            <person name="Sakakibara K."/>
            <person name="Fujita T."/>
            <person name="Oishi K."/>
            <person name="Shin-I T."/>
            <person name="Kuroki Y."/>
            <person name="Toyoda A."/>
            <person name="Suzuki Y."/>
            <person name="Hashimoto A."/>
            <person name="Yamaguchi K."/>
            <person name="Sugano A."/>
            <person name="Kohara Y."/>
            <person name="Fujiyama A."/>
            <person name="Anterola A."/>
            <person name="Aoki S."/>
            <person name="Ashton N."/>
            <person name="Barbazuk W.B."/>
            <person name="Barker E."/>
            <person name="Bennetzen J."/>
            <person name="Bezanilla M."/>
            <person name="Blankenship R."/>
            <person name="Cho S.H."/>
            <person name="Dutcher S."/>
            <person name="Estelle M."/>
            <person name="Fawcett J.A."/>
            <person name="Gundlach H."/>
            <person name="Hanada K."/>
            <person name="Heyl A."/>
            <person name="Hicks K.A."/>
            <person name="Hugh J."/>
            <person name="Lohr M."/>
            <person name="Mayer K."/>
            <person name="Melkozernov A."/>
            <person name="Murata T."/>
            <person name="Nelson D."/>
            <person name="Pils B."/>
            <person name="Prigge M."/>
            <person name="Reiss B."/>
            <person name="Renner T."/>
            <person name="Rombauts S."/>
            <person name="Rushton P."/>
            <person name="Sanderfoot A."/>
            <person name="Schween G."/>
            <person name="Shiu S.-H."/>
            <person name="Stueber K."/>
            <person name="Theodoulou F.L."/>
            <person name="Tu H."/>
            <person name="Van de Peer Y."/>
            <person name="Verrier P.J."/>
            <person name="Waters E."/>
            <person name="Wood A."/>
            <person name="Yang L."/>
            <person name="Cove D."/>
            <person name="Cuming A."/>
            <person name="Hasebe M."/>
            <person name="Lucas S."/>
            <person name="Mishler D.B."/>
            <person name="Reski R."/>
            <person name="Grigoriev I."/>
            <person name="Quatrano R.S."/>
            <person name="Boore J.L."/>
        </authorList>
    </citation>
    <scope>NUCLEOTIDE SEQUENCE [LARGE SCALE GENOMIC DNA]</scope>
    <source>
        <strain evidence="4 5">cv. Gransden 2004</strain>
    </source>
</reference>
<name>A0A7I4EHR8_PHYPA</name>
<dbReference type="EnsemblPlants" id="Pp3c9_16780V3.3">
    <property type="protein sequence ID" value="Pp3c9_16780V3.3"/>
    <property type="gene ID" value="Pp3c9_16780"/>
</dbReference>
<dbReference type="InterPro" id="IPR011043">
    <property type="entry name" value="Gal_Oxase/kelch_b-propeller"/>
</dbReference>
<evidence type="ECO:0000313" key="5">
    <source>
        <dbReference type="Proteomes" id="UP000006727"/>
    </source>
</evidence>
<sequence length="425" mass="46580">MPDGSLMQTGGDFDGVRKIRTFVPCEASGICDWVESTTQELQSGRWYSTNQLLPDGRQIIIGGRSAFNLEFIPPNANGPLYFPFLNATNDDQNDNLYPYVHLLPSGNLFVFANRDSIEYNYLTDTVVRTFPRIPGEPRNYPSGGSSVMLPLLASNNFSIVEILVCGGAQYGAYLNSAAQMTCSNTCGRMVVSDPNPTWAMDDIMPIPRCMGDMILLPTRDVMIINGAQQGSQGWTNAINPAFSPVLYYTYASPGYRMLTMAPTTIARMYHSTANLMQDGRIFIAGSNPHQFYVFDVDYPTELRLEAFSPHYLAPSHDLQRPTVTVSPLQITYNTPFTVTVSAPVTLAGPPEINLVSAPFSTHSYQQGQRVVSLAVSSSVQIALATLYQITAVAPWGPTLAPPGYYMLFAVNEAVPSTAVWVLLST</sequence>
<dbReference type="EnsemblPlants" id="Pp3c9_16780V3.10">
    <property type="protein sequence ID" value="Pp3c9_16780V3.10"/>
    <property type="gene ID" value="Pp3c9_16780"/>
</dbReference>
<dbReference type="Gene3D" id="2.130.10.80">
    <property type="entry name" value="Galactose oxidase/kelch, beta-propeller"/>
    <property type="match status" value="1"/>
</dbReference>
<dbReference type="Gramene" id="Pp3c9_16780V3.2">
    <property type="protein sequence ID" value="Pp3c9_16780V3.2"/>
    <property type="gene ID" value="Pp3c9_16780"/>
</dbReference>
<dbReference type="CDD" id="cd02851">
    <property type="entry name" value="E_set_GO_C"/>
    <property type="match status" value="1"/>
</dbReference>
<reference evidence="4 5" key="2">
    <citation type="journal article" date="2018" name="Plant J.">
        <title>The Physcomitrella patens chromosome-scale assembly reveals moss genome structure and evolution.</title>
        <authorList>
            <person name="Lang D."/>
            <person name="Ullrich K.K."/>
            <person name="Murat F."/>
            <person name="Fuchs J."/>
            <person name="Jenkins J."/>
            <person name="Haas F.B."/>
            <person name="Piednoel M."/>
            <person name="Gundlach H."/>
            <person name="Van Bel M."/>
            <person name="Meyberg R."/>
            <person name="Vives C."/>
            <person name="Morata J."/>
            <person name="Symeonidi A."/>
            <person name="Hiss M."/>
            <person name="Muchero W."/>
            <person name="Kamisugi Y."/>
            <person name="Saleh O."/>
            <person name="Blanc G."/>
            <person name="Decker E.L."/>
            <person name="van Gessel N."/>
            <person name="Grimwood J."/>
            <person name="Hayes R.D."/>
            <person name="Graham S.W."/>
            <person name="Gunter L.E."/>
            <person name="McDaniel S.F."/>
            <person name="Hoernstein S.N.W."/>
            <person name="Larsson A."/>
            <person name="Li F.W."/>
            <person name="Perroud P.F."/>
            <person name="Phillips J."/>
            <person name="Ranjan P."/>
            <person name="Rokshar D.S."/>
            <person name="Rothfels C.J."/>
            <person name="Schneider L."/>
            <person name="Shu S."/>
            <person name="Stevenson D.W."/>
            <person name="Thummler F."/>
            <person name="Tillich M."/>
            <person name="Villarreal Aguilar J.C."/>
            <person name="Widiez T."/>
            <person name="Wong G.K."/>
            <person name="Wymore A."/>
            <person name="Zhang Y."/>
            <person name="Zimmer A.D."/>
            <person name="Quatrano R.S."/>
            <person name="Mayer K.F.X."/>
            <person name="Goodstein D."/>
            <person name="Casacuberta J.M."/>
            <person name="Vandepoele K."/>
            <person name="Reski R."/>
            <person name="Cuming A.C."/>
            <person name="Tuskan G.A."/>
            <person name="Maumus F."/>
            <person name="Salse J."/>
            <person name="Schmutz J."/>
            <person name="Rensing S.A."/>
        </authorList>
    </citation>
    <scope>NUCLEOTIDE SEQUENCE [LARGE SCALE GENOMIC DNA]</scope>
    <source>
        <strain evidence="4 5">cv. Gransden 2004</strain>
    </source>
</reference>
<dbReference type="EMBL" id="ABEU02000009">
    <property type="status" value="NOT_ANNOTATED_CDS"/>
    <property type="molecule type" value="Genomic_DNA"/>
</dbReference>
<dbReference type="Pfam" id="PF07250">
    <property type="entry name" value="Glyoxal_oxid_N"/>
    <property type="match status" value="1"/>
</dbReference>
<evidence type="ECO:0000259" key="2">
    <source>
        <dbReference type="Pfam" id="PF07250"/>
    </source>
</evidence>
<dbReference type="EnsemblPlants" id="Pp3c9_16780V3.2">
    <property type="protein sequence ID" value="Pp3c9_16780V3.2"/>
    <property type="gene ID" value="Pp3c9_16780"/>
</dbReference>
<dbReference type="Gramene" id="Pp3c9_16780V3.10">
    <property type="protein sequence ID" value="Pp3c9_16780V3.10"/>
    <property type="gene ID" value="Pp3c9_16780"/>
</dbReference>
<dbReference type="InterPro" id="IPR037293">
    <property type="entry name" value="Gal_Oxidase_central_sf"/>
</dbReference>
<keyword evidence="1" id="KW-0732">Signal</keyword>
<keyword evidence="5" id="KW-1185">Reference proteome</keyword>
<dbReference type="SUPFAM" id="SSF81296">
    <property type="entry name" value="E set domains"/>
    <property type="match status" value="1"/>
</dbReference>
<proteinExistence type="predicted"/>
<dbReference type="Pfam" id="PF09118">
    <property type="entry name" value="GO-like_E_set"/>
    <property type="match status" value="1"/>
</dbReference>
<dbReference type="PANTHER" id="PTHR32208:SF21">
    <property type="entry name" value="LOW QUALITY PROTEIN: ALDEHYDE OXIDASE GLOX-LIKE"/>
    <property type="match status" value="1"/>
</dbReference>
<dbReference type="EnsemblPlants" id="Pp3c9_16780V3.4">
    <property type="protein sequence ID" value="Pp3c9_16780V3.4"/>
    <property type="gene ID" value="Pp3c9_16780"/>
</dbReference>
<dbReference type="AlphaFoldDB" id="A0A7I4EHR8"/>
<dbReference type="Gramene" id="Pp3c9_16780V3.3">
    <property type="protein sequence ID" value="Pp3c9_16780V3.3"/>
    <property type="gene ID" value="Pp3c9_16780"/>
</dbReference>
<organism evidence="4 5">
    <name type="scientific">Physcomitrium patens</name>
    <name type="common">Spreading-leaved earth moss</name>
    <name type="synonym">Physcomitrella patens</name>
    <dbReference type="NCBI Taxonomy" id="3218"/>
    <lineage>
        <taxon>Eukaryota</taxon>
        <taxon>Viridiplantae</taxon>
        <taxon>Streptophyta</taxon>
        <taxon>Embryophyta</taxon>
        <taxon>Bryophyta</taxon>
        <taxon>Bryophytina</taxon>
        <taxon>Bryopsida</taxon>
        <taxon>Funariidae</taxon>
        <taxon>Funariales</taxon>
        <taxon>Funariaceae</taxon>
        <taxon>Physcomitrium</taxon>
    </lineage>
</organism>
<evidence type="ECO:0000259" key="3">
    <source>
        <dbReference type="Pfam" id="PF09118"/>
    </source>
</evidence>
<dbReference type="SUPFAM" id="SSF50965">
    <property type="entry name" value="Galactose oxidase, central domain"/>
    <property type="match status" value="1"/>
</dbReference>
<dbReference type="Proteomes" id="UP000006727">
    <property type="component" value="Chromosome 9"/>
</dbReference>
<dbReference type="InterPro" id="IPR009880">
    <property type="entry name" value="Glyoxal_oxidase_N"/>
</dbReference>
<dbReference type="InterPro" id="IPR014756">
    <property type="entry name" value="Ig_E-set"/>
</dbReference>
<protein>
    <recommendedName>
        <fullName evidence="6">Galactose oxidase-like Early set domain-containing protein</fullName>
    </recommendedName>
</protein>
<dbReference type="PANTHER" id="PTHR32208">
    <property type="entry name" value="SECRETED PROTEIN-RELATED"/>
    <property type="match status" value="1"/>
</dbReference>
<evidence type="ECO:0000313" key="4">
    <source>
        <dbReference type="EnsemblPlants" id="Pp3c9_16780V3.3"/>
    </source>
</evidence>
<evidence type="ECO:0000256" key="1">
    <source>
        <dbReference type="ARBA" id="ARBA00022729"/>
    </source>
</evidence>
<dbReference type="Gene3D" id="2.60.40.10">
    <property type="entry name" value="Immunoglobulins"/>
    <property type="match status" value="1"/>
</dbReference>
<feature type="domain" description="Galactose oxidase-like Early set" evidence="3">
    <location>
        <begin position="320"/>
        <end position="421"/>
    </location>
</feature>
<reference evidence="4" key="3">
    <citation type="submission" date="2020-12" db="UniProtKB">
        <authorList>
            <consortium name="EnsemblPlants"/>
        </authorList>
    </citation>
    <scope>IDENTIFICATION</scope>
</reference>
<dbReference type="InterPro" id="IPR013783">
    <property type="entry name" value="Ig-like_fold"/>
</dbReference>
<dbReference type="Gramene" id="Pp3c9_16780V3.4">
    <property type="protein sequence ID" value="Pp3c9_16780V3.4"/>
    <property type="gene ID" value="Pp3c9_16780"/>
</dbReference>
<feature type="domain" description="Glyoxal oxidase N-terminal" evidence="2">
    <location>
        <begin position="2"/>
        <end position="311"/>
    </location>
</feature>
<dbReference type="InterPro" id="IPR015202">
    <property type="entry name" value="GO-like_E_set"/>
</dbReference>
<accession>A0A7I4EHR8</accession>